<reference evidence="1" key="1">
    <citation type="submission" date="2024-12" db="EMBL/GenBank/DDBJ databases">
        <authorList>
            <person name="Wu N."/>
        </authorList>
    </citation>
    <scope>NUCLEOTIDE SEQUENCE</scope>
    <source>
        <strain evidence="1">P15</strain>
    </source>
</reference>
<accession>A0ACC7NZ49</accession>
<keyword evidence="2" id="KW-1185">Reference proteome</keyword>
<dbReference type="EMBL" id="JBJURJ010000006">
    <property type="protein sequence ID" value="MFM9328634.1"/>
    <property type="molecule type" value="Genomic_DNA"/>
</dbReference>
<comment type="caution">
    <text evidence="1">The sequence shown here is derived from an EMBL/GenBank/DDBJ whole genome shotgun (WGS) entry which is preliminary data.</text>
</comment>
<gene>
    <name evidence="1" type="ORF">ACI1P1_10075</name>
</gene>
<dbReference type="Proteomes" id="UP001631969">
    <property type="component" value="Unassembled WGS sequence"/>
</dbReference>
<evidence type="ECO:0000313" key="1">
    <source>
        <dbReference type="EMBL" id="MFM9328634.1"/>
    </source>
</evidence>
<proteinExistence type="predicted"/>
<name>A0ACC7NZ49_9BACL</name>
<organism evidence="1 2">
    <name type="scientific">Paenibacillus mesotrionivorans</name>
    <dbReference type="NCBI Taxonomy" id="3160968"/>
    <lineage>
        <taxon>Bacteria</taxon>
        <taxon>Bacillati</taxon>
        <taxon>Bacillota</taxon>
        <taxon>Bacilli</taxon>
        <taxon>Bacillales</taxon>
        <taxon>Paenibacillaceae</taxon>
        <taxon>Paenibacillus</taxon>
    </lineage>
</organism>
<evidence type="ECO:0000313" key="2">
    <source>
        <dbReference type="Proteomes" id="UP001631969"/>
    </source>
</evidence>
<protein>
    <submittedName>
        <fullName evidence="1">Uncharacterized protein</fullName>
    </submittedName>
</protein>
<sequence>MTTHVLVPQGEERITVELTVKEAMALSGFRFNQNSGQLADARRKVRSALDSQVMKESDIPLLYEELTH</sequence>